<keyword evidence="6 9" id="KW-0119">Carbohydrate metabolism</keyword>
<dbReference type="CDD" id="cd05811">
    <property type="entry name" value="CBM20_glucoamylase"/>
    <property type="match status" value="1"/>
</dbReference>
<dbReference type="SUPFAM" id="SSF48208">
    <property type="entry name" value="Six-hairpin glycosidases"/>
    <property type="match status" value="1"/>
</dbReference>
<evidence type="ECO:0000256" key="4">
    <source>
        <dbReference type="ARBA" id="ARBA00022801"/>
    </source>
</evidence>
<evidence type="ECO:0000313" key="14">
    <source>
        <dbReference type="Proteomes" id="UP000001197"/>
    </source>
</evidence>
<dbReference type="FunFam" id="2.60.40.10:FF:000552">
    <property type="entry name" value="Related to glucoamylase"/>
    <property type="match status" value="1"/>
</dbReference>
<dbReference type="InterPro" id="IPR008291">
    <property type="entry name" value="Glucoamylase_SBD"/>
</dbReference>
<dbReference type="PROSITE" id="PS51166">
    <property type="entry name" value="CBM20"/>
    <property type="match status" value="1"/>
</dbReference>
<evidence type="ECO:0000259" key="12">
    <source>
        <dbReference type="PROSITE" id="PS51166"/>
    </source>
</evidence>
<evidence type="ECO:0000256" key="2">
    <source>
        <dbReference type="ARBA" id="ARBA00006188"/>
    </source>
</evidence>
<dbReference type="GO" id="GO:0004339">
    <property type="term" value="F:glucan 1,4-alpha-glucosidase activity"/>
    <property type="evidence" value="ECO:0007669"/>
    <property type="project" value="UniProtKB-EC"/>
</dbReference>
<dbReference type="PANTHER" id="PTHR31616">
    <property type="entry name" value="TREHALASE"/>
    <property type="match status" value="1"/>
</dbReference>
<evidence type="ECO:0000256" key="6">
    <source>
        <dbReference type="ARBA" id="ARBA00023277"/>
    </source>
</evidence>
<dbReference type="SMART" id="SM01065">
    <property type="entry name" value="CBM_2"/>
    <property type="match status" value="1"/>
</dbReference>
<dbReference type="GO" id="GO:2001070">
    <property type="term" value="F:starch binding"/>
    <property type="evidence" value="ECO:0007669"/>
    <property type="project" value="InterPro"/>
</dbReference>
<dbReference type="FunCoup" id="A0A090CGH0">
    <property type="interactions" value="52"/>
</dbReference>
<reference evidence="14" key="2">
    <citation type="journal article" date="2014" name="Genetics">
        <title>Maintaining two mating types: Structure of the mating type locus and its role in heterokaryosis in Podospora anserina.</title>
        <authorList>
            <person name="Grognet P."/>
            <person name="Bidard F."/>
            <person name="Kuchly C."/>
            <person name="Tong L.C.H."/>
            <person name="Coppin E."/>
            <person name="Benkhali J.A."/>
            <person name="Couloux A."/>
            <person name="Wincker P."/>
            <person name="Debuchy R."/>
            <person name="Silar P."/>
        </authorList>
    </citation>
    <scope>GENOME REANNOTATION</scope>
    <source>
        <strain evidence="14">S / ATCC MYA-4624 / DSM 980 / FGSC 10383</strain>
    </source>
</reference>
<dbReference type="GO" id="GO:0000272">
    <property type="term" value="P:polysaccharide catabolic process"/>
    <property type="evidence" value="ECO:0007669"/>
    <property type="project" value="UniProtKB-KW"/>
</dbReference>
<dbReference type="FunFam" id="1.50.10.10:FF:000018">
    <property type="entry name" value="Glucoamylase"/>
    <property type="match status" value="1"/>
</dbReference>
<feature type="domain" description="CBM20" evidence="12">
    <location>
        <begin position="572"/>
        <end position="679"/>
    </location>
</feature>
<dbReference type="STRING" id="515849.A0A090CGH0"/>
<dbReference type="InterPro" id="IPR046966">
    <property type="entry name" value="Glucoamylase_active_site"/>
</dbReference>
<dbReference type="InterPro" id="IPR011613">
    <property type="entry name" value="GH15-like"/>
</dbReference>
<dbReference type="Pfam" id="PF00686">
    <property type="entry name" value="CBM_20"/>
    <property type="match status" value="1"/>
</dbReference>
<accession>A0A090CGH0</accession>
<dbReference type="GO" id="GO:0000324">
    <property type="term" value="C:fungal-type vacuole"/>
    <property type="evidence" value="ECO:0007669"/>
    <property type="project" value="TreeGrafter"/>
</dbReference>
<dbReference type="InterPro" id="IPR034836">
    <property type="entry name" value="CBM20_glucoamylase"/>
</dbReference>
<dbReference type="EC" id="3.2.1.3" evidence="9"/>
<protein>
    <recommendedName>
        <fullName evidence="9">Glucoamylase</fullName>
        <ecNumber evidence="9">3.2.1.3</ecNumber>
    </recommendedName>
    <alternativeName>
        <fullName evidence="9">1,4-alpha-D-glucan glucohydrolase</fullName>
    </alternativeName>
    <alternativeName>
        <fullName evidence="9">Glucan 1,4-alpha-glucosidase</fullName>
    </alternativeName>
</protein>
<dbReference type="InterPro" id="IPR000165">
    <property type="entry name" value="Glucoamylase"/>
</dbReference>
<evidence type="ECO:0000256" key="10">
    <source>
        <dbReference type="PIRSR" id="PIRSR001031-1"/>
    </source>
</evidence>
<dbReference type="PANTHER" id="PTHR31616:SF12">
    <property type="entry name" value="GLUCOAMYLASE"/>
    <property type="match status" value="1"/>
</dbReference>
<comment type="catalytic activity">
    <reaction evidence="1 9">
        <text>Hydrolysis of terminal (1-&gt;4)-linked alpha-D-glucose residues successively from non-reducing ends of the chains with release of beta-D-glucose.</text>
        <dbReference type="EC" id="3.2.1.3"/>
    </reaction>
</comment>
<keyword evidence="3" id="KW-0732">Signal</keyword>
<feature type="active site" description="Proton acceptor" evidence="10">
    <location>
        <position position="255"/>
    </location>
</feature>
<dbReference type="SUPFAM" id="SSF49452">
    <property type="entry name" value="Starch-binding domain-like"/>
    <property type="match status" value="1"/>
</dbReference>
<dbReference type="Pfam" id="PF00723">
    <property type="entry name" value="Glyco_hydro_15"/>
    <property type="match status" value="1"/>
</dbReference>
<keyword evidence="4 9" id="KW-0378">Hydrolase</keyword>
<dbReference type="Gene3D" id="2.60.40.10">
    <property type="entry name" value="Immunoglobulins"/>
    <property type="match status" value="1"/>
</dbReference>
<feature type="binding site" evidence="11">
    <location>
        <position position="199"/>
    </location>
    <ligand>
        <name>substrate</name>
    </ligand>
</feature>
<sequence>MALFAVPNIIQDLIPAAASESINPWTWNLNLNASGLYEYLPTMHALSKFALLGACAVQSVMGLPEPVERREANLLKRNVDDWINRETPIAWEKLLCNIGPDGCAVRNQGVPAGVVVASPSRSDPDYFYTWTRDAALVYKGLADAFRRNYTEGLHTQLKNFVSSQAKLQGVGNPAGGLNDGQGLGEPKFMVDLKEFTGEWGRPQRDGPPLRAIALIRYAKWLVENGHKAVANAQVWPTIENDLKYSAQYWNQTGFDLWEEVPGSSFFTIASTHRALVEGAQLGAVLGKPTRAYTAVAPQVLCFQQSFWNAREGFVVSNINGGEWRRGRDANSILASIHNFDPSAGCDANTFQPCSDRALSNHKVVVDSFRSIYNINRGIAQNKAVAVGRYSEDVFYNGNPWFLATFAAAEQLYDALLVWKAQGSIAITQTSLPFFRDHVSGATVGTHAAGSATYNQIVSAITAYADGFIEVASKYAHSNGALNEQIDRNTGQPIAAPDLTWSYSAFLTATARRDGYIPTGWGAGQATALPAGQCQKFEVAGNYNLPPTPVFPSNLTPAANAPVEQITAVPTGCTNPEKVFVTFNERASTSWGQVIKVVGNVPELGSWDVNKAVPLSASKYTSGDPLWSITLPIQAGSSVQYKYIRITNGVAGVSWEGGDNRAFSVPGATCDVQNRWDNWR</sequence>
<organism evidence="13 14">
    <name type="scientific">Podospora anserina (strain S / ATCC MYA-4624 / DSM 980 / FGSC 10383)</name>
    <name type="common">Pleurage anserina</name>
    <dbReference type="NCBI Taxonomy" id="515849"/>
    <lineage>
        <taxon>Eukaryota</taxon>
        <taxon>Fungi</taxon>
        <taxon>Dikarya</taxon>
        <taxon>Ascomycota</taxon>
        <taxon>Pezizomycotina</taxon>
        <taxon>Sordariomycetes</taxon>
        <taxon>Sordariomycetidae</taxon>
        <taxon>Sordariales</taxon>
        <taxon>Podosporaceae</taxon>
        <taxon>Podospora</taxon>
        <taxon>Podospora anserina</taxon>
    </lineage>
</organism>
<keyword evidence="7 9" id="KW-0326">Glycosidase</keyword>
<keyword evidence="14" id="KW-1185">Reference proteome</keyword>
<evidence type="ECO:0000256" key="9">
    <source>
        <dbReference type="PIRNR" id="PIRNR001031"/>
    </source>
</evidence>
<dbReference type="PROSITE" id="PS00820">
    <property type="entry name" value="GLUCOAMYLASE"/>
    <property type="match status" value="1"/>
</dbReference>
<dbReference type="PRINTS" id="PR00736">
    <property type="entry name" value="GLHYDRLASE15"/>
</dbReference>
<evidence type="ECO:0000256" key="1">
    <source>
        <dbReference type="ARBA" id="ARBA00001863"/>
    </source>
</evidence>
<dbReference type="InterPro" id="IPR008928">
    <property type="entry name" value="6-hairpin_glycosidase_sf"/>
</dbReference>
<keyword evidence="5" id="KW-0325">Glycoprotein</keyword>
<reference evidence="13 14" key="1">
    <citation type="journal article" date="2008" name="Genome Biol.">
        <title>The genome sequence of the model ascomycete fungus Podospora anserina.</title>
        <authorList>
            <person name="Espagne E."/>
            <person name="Lespinet O."/>
            <person name="Malagnac F."/>
            <person name="Da Silva C."/>
            <person name="Jaillon O."/>
            <person name="Porcel B.M."/>
            <person name="Couloux A."/>
            <person name="Aury J.-M."/>
            <person name="Segurens B."/>
            <person name="Poulain J."/>
            <person name="Anthouard V."/>
            <person name="Grossetete S."/>
            <person name="Khalili H."/>
            <person name="Coppin E."/>
            <person name="Dequard-Chablat M."/>
            <person name="Picard M."/>
            <person name="Contamine V."/>
            <person name="Arnaise S."/>
            <person name="Bourdais A."/>
            <person name="Berteaux-Lecellier V."/>
            <person name="Gautheret D."/>
            <person name="de Vries R.P."/>
            <person name="Battaglia E."/>
            <person name="Coutinho P.M."/>
            <person name="Danchin E.G.J."/>
            <person name="Henrissat B."/>
            <person name="El Khoury R."/>
            <person name="Sainsard-Chanet A."/>
            <person name="Boivin A."/>
            <person name="Pinan-Lucarre B."/>
            <person name="Sellem C.H."/>
            <person name="Debuchy R."/>
            <person name="Wincker P."/>
            <person name="Weissenbach J."/>
            <person name="Silar P."/>
        </authorList>
    </citation>
    <scope>NUCLEOTIDE SEQUENCE [LARGE SCALE GENOMIC DNA]</scope>
    <source>
        <strain evidence="14">S / ATCC MYA-4624 / DSM 980 / FGSC 10383</strain>
    </source>
</reference>
<comment type="similarity">
    <text evidence="2 9">Belongs to the glycosyl hydrolase 15 family.</text>
</comment>
<evidence type="ECO:0000256" key="5">
    <source>
        <dbReference type="ARBA" id="ARBA00023180"/>
    </source>
</evidence>
<dbReference type="AlphaFoldDB" id="A0A090CGH0"/>
<evidence type="ECO:0000256" key="8">
    <source>
        <dbReference type="ARBA" id="ARBA00023326"/>
    </source>
</evidence>
<dbReference type="EMBL" id="FO904938">
    <property type="protein sequence ID" value="CDP27005.1"/>
    <property type="molecule type" value="Genomic_DNA"/>
</dbReference>
<dbReference type="Proteomes" id="UP000001197">
    <property type="component" value="Chromosome 3"/>
</dbReference>
<dbReference type="InterPro" id="IPR013784">
    <property type="entry name" value="Carb-bd-like_fold"/>
</dbReference>
<dbReference type="Gene3D" id="1.50.10.10">
    <property type="match status" value="1"/>
</dbReference>
<evidence type="ECO:0000256" key="7">
    <source>
        <dbReference type="ARBA" id="ARBA00023295"/>
    </source>
</evidence>
<dbReference type="PIRSF" id="PIRSF001031">
    <property type="entry name" value="Glu-a-glcsd_SBD"/>
    <property type="match status" value="1"/>
</dbReference>
<keyword evidence="8 9" id="KW-0624">Polysaccharide degradation</keyword>
<dbReference type="InterPro" id="IPR002044">
    <property type="entry name" value="CBM20"/>
</dbReference>
<evidence type="ECO:0000313" key="13">
    <source>
        <dbReference type="EMBL" id="CDP27005.1"/>
    </source>
</evidence>
<name>A0A090CGH0_PODAN</name>
<dbReference type="InParanoid" id="A0A090CGH0"/>
<evidence type="ECO:0000256" key="3">
    <source>
        <dbReference type="ARBA" id="ARBA00022729"/>
    </source>
</evidence>
<dbReference type="InterPro" id="IPR013783">
    <property type="entry name" value="Ig-like_fold"/>
</dbReference>
<dbReference type="InterPro" id="IPR012341">
    <property type="entry name" value="6hp_glycosidase-like_sf"/>
</dbReference>
<feature type="active site" description="Proton donor" evidence="10">
    <location>
        <position position="258"/>
    </location>
</feature>
<proteinExistence type="inferred from homology"/>
<dbReference type="eggNOG" id="ENOG502QPM2">
    <property type="taxonomic scope" value="Eukaryota"/>
</dbReference>
<evidence type="ECO:0000256" key="11">
    <source>
        <dbReference type="PIRSR" id="PIRSR001031-2"/>
    </source>
</evidence>